<dbReference type="InterPro" id="IPR035959">
    <property type="entry name" value="RutC-like_sf"/>
</dbReference>
<dbReference type="Pfam" id="PF01042">
    <property type="entry name" value="Ribonuc_L-PSP"/>
    <property type="match status" value="1"/>
</dbReference>
<dbReference type="CDD" id="cd00448">
    <property type="entry name" value="YjgF_YER057c_UK114_family"/>
    <property type="match status" value="1"/>
</dbReference>
<dbReference type="InterPro" id="IPR006175">
    <property type="entry name" value="YjgF/YER057c/UK114"/>
</dbReference>
<name>A0ABQ1FPZ8_9BACL</name>
<comment type="caution">
    <text evidence="2">The sequence shown here is derived from an EMBL/GenBank/DDBJ whole genome shotgun (WGS) entry which is preliminary data.</text>
</comment>
<accession>A0ABQ1FPZ8</accession>
<comment type="similarity">
    <text evidence="1">Belongs to the RutC family.</text>
</comment>
<evidence type="ECO:0000313" key="3">
    <source>
        <dbReference type="Proteomes" id="UP000609323"/>
    </source>
</evidence>
<evidence type="ECO:0000313" key="2">
    <source>
        <dbReference type="EMBL" id="GGA24673.1"/>
    </source>
</evidence>
<reference evidence="3" key="1">
    <citation type="journal article" date="2019" name="Int. J. Syst. Evol. Microbiol.">
        <title>The Global Catalogue of Microorganisms (GCM) 10K type strain sequencing project: providing services to taxonomists for standard genome sequencing and annotation.</title>
        <authorList>
            <consortium name="The Broad Institute Genomics Platform"/>
            <consortium name="The Broad Institute Genome Sequencing Center for Infectious Disease"/>
            <person name="Wu L."/>
            <person name="Ma J."/>
        </authorList>
    </citation>
    <scope>NUCLEOTIDE SEQUENCE [LARGE SCALE GENOMIC DNA]</scope>
    <source>
        <strain evidence="3">CGMCC 1.15044</strain>
    </source>
</reference>
<keyword evidence="3" id="KW-1185">Reference proteome</keyword>
<dbReference type="Proteomes" id="UP000609323">
    <property type="component" value="Unassembled WGS sequence"/>
</dbReference>
<protein>
    <submittedName>
        <fullName evidence="2">Enamine deaminase RidA</fullName>
    </submittedName>
</protein>
<dbReference type="Gene3D" id="3.30.1330.40">
    <property type="entry name" value="RutC-like"/>
    <property type="match status" value="1"/>
</dbReference>
<dbReference type="PANTHER" id="PTHR11803">
    <property type="entry name" value="2-IMINOBUTANOATE/2-IMINOPROPANOATE DEAMINASE RIDA"/>
    <property type="match status" value="1"/>
</dbReference>
<dbReference type="RefSeq" id="WP_094093145.1">
    <property type="nucleotide sequence ID" value="NZ_BMHF01000001.1"/>
</dbReference>
<dbReference type="SUPFAM" id="SSF55298">
    <property type="entry name" value="YjgF-like"/>
    <property type="match status" value="1"/>
</dbReference>
<proteinExistence type="inferred from homology"/>
<sequence length="136" mass="15072">METNKSIRFARPETMPPTFGYSHIVEVKNARMLYISGQIALDPNGQLVGEGDLAAQTRQVFENIRLALEAEGASFADVIKLTFFMVDISRMASVREIRDQYINLSNPPASSAVEVRRLIRDDLLIEVEAIAAAAMS</sequence>
<dbReference type="EMBL" id="BMHF01000001">
    <property type="protein sequence ID" value="GGA24673.1"/>
    <property type="molecule type" value="Genomic_DNA"/>
</dbReference>
<organism evidence="2 3">
    <name type="scientific">Paenibacillus physcomitrellae</name>
    <dbReference type="NCBI Taxonomy" id="1619311"/>
    <lineage>
        <taxon>Bacteria</taxon>
        <taxon>Bacillati</taxon>
        <taxon>Bacillota</taxon>
        <taxon>Bacilli</taxon>
        <taxon>Bacillales</taxon>
        <taxon>Paenibacillaceae</taxon>
        <taxon>Paenibacillus</taxon>
    </lineage>
</organism>
<evidence type="ECO:0000256" key="1">
    <source>
        <dbReference type="ARBA" id="ARBA00010552"/>
    </source>
</evidence>
<dbReference type="PANTHER" id="PTHR11803:SF58">
    <property type="entry name" value="PROTEIN HMF1-RELATED"/>
    <property type="match status" value="1"/>
</dbReference>
<gene>
    <name evidence="2" type="ORF">GCM10010917_06930</name>
</gene>